<keyword evidence="3" id="KW-0863">Zinc-finger</keyword>
<dbReference type="Gene3D" id="3.30.160.60">
    <property type="entry name" value="Classic Zinc Finger"/>
    <property type="match status" value="1"/>
</dbReference>
<dbReference type="AlphaFoldDB" id="A0A0N4UP79"/>
<evidence type="ECO:0000313" key="13">
    <source>
        <dbReference type="WBParaSite" id="DME_0000974901-mRNA-1"/>
    </source>
</evidence>
<dbReference type="Pfam" id="PF06220">
    <property type="entry name" value="zf-U1"/>
    <property type="match status" value="1"/>
</dbReference>
<dbReference type="Proteomes" id="UP000274756">
    <property type="component" value="Unassembled WGS sequence"/>
</dbReference>
<evidence type="ECO:0000256" key="5">
    <source>
        <dbReference type="ARBA" id="ARBA00022884"/>
    </source>
</evidence>
<dbReference type="STRING" id="318479.A0A0N4UP79"/>
<dbReference type="InterPro" id="IPR036236">
    <property type="entry name" value="Znf_C2H2_sf"/>
</dbReference>
<evidence type="ECO:0000256" key="4">
    <source>
        <dbReference type="ARBA" id="ARBA00022833"/>
    </source>
</evidence>
<protein>
    <submittedName>
        <fullName evidence="13">Matrin-type domain-containing protein</fullName>
    </submittedName>
</protein>
<reference evidence="10 12" key="2">
    <citation type="submission" date="2018-11" db="EMBL/GenBank/DDBJ databases">
        <authorList>
            <consortium name="Pathogen Informatics"/>
        </authorList>
    </citation>
    <scope>NUCLEOTIDE SEQUENCE [LARGE SCALE GENOMIC DNA]</scope>
</reference>
<reference evidence="13" key="1">
    <citation type="submission" date="2017-02" db="UniProtKB">
        <authorList>
            <consortium name="WormBaseParasite"/>
        </authorList>
    </citation>
    <scope>IDENTIFICATION</scope>
</reference>
<dbReference type="SMART" id="SM00451">
    <property type="entry name" value="ZnF_U1"/>
    <property type="match status" value="1"/>
</dbReference>
<comment type="subunit">
    <text evidence="8">Component of the U1 snRNP. The U1 snRNP is composed of the U1 snRNA and the 7 core Sm proteins SNRPB, SNRPD1, SNRPD2, SNRPD3, SNRPE, SNRPF and SNRPG that assemble in a heptameric protein ring on the Sm site of the small nuclear RNA to form the core snRNP, and at least 3 U1 snRNP-specific proteins SNRNP70/U1-70K, SNRPA/U1-A and SNRPC/U1-C. SNRPC/U1-C interacts with U1 snRNA and the 5' splice-site region of the pre-mRNA. Interacts (via N-terminus) with TIA1 (via C-terminus); thereby promoting spliceosomal U1 snRNP recruitment to 5' splice sites.</text>
</comment>
<evidence type="ECO:0000256" key="3">
    <source>
        <dbReference type="ARBA" id="ARBA00022771"/>
    </source>
</evidence>
<dbReference type="InterPro" id="IPR017340">
    <property type="entry name" value="U1_snRNP-C"/>
</dbReference>
<evidence type="ECO:0000313" key="11">
    <source>
        <dbReference type="Proteomes" id="UP000038040"/>
    </source>
</evidence>
<dbReference type="InterPro" id="IPR013085">
    <property type="entry name" value="U1-CZ_Znf_C2H2"/>
</dbReference>
<dbReference type="PROSITE" id="PS50171">
    <property type="entry name" value="ZF_MATRIN"/>
    <property type="match status" value="1"/>
</dbReference>
<keyword evidence="7" id="KW-0687">Ribonucleoprotein</keyword>
<sequence length="99" mass="11621">MPKYYCDYCDTFLTHDSPSVRKTHNGGRKHKENVRMFYQKWMEEQAQKLVDATARAFTQGRIVPSVGAPAIPGAPRMPMVFFFFFLNNIENADRIFFFF</sequence>
<dbReference type="WBParaSite" id="DME_0000974901-mRNA-1">
    <property type="protein sequence ID" value="DME_0000974901-mRNA-1"/>
    <property type="gene ID" value="DME_0000974901"/>
</dbReference>
<evidence type="ECO:0000256" key="7">
    <source>
        <dbReference type="ARBA" id="ARBA00023274"/>
    </source>
</evidence>
<keyword evidence="12" id="KW-1185">Reference proteome</keyword>
<organism evidence="11 13">
    <name type="scientific">Dracunculus medinensis</name>
    <name type="common">Guinea worm</name>
    <dbReference type="NCBI Taxonomy" id="318479"/>
    <lineage>
        <taxon>Eukaryota</taxon>
        <taxon>Metazoa</taxon>
        <taxon>Ecdysozoa</taxon>
        <taxon>Nematoda</taxon>
        <taxon>Chromadorea</taxon>
        <taxon>Rhabditida</taxon>
        <taxon>Spirurina</taxon>
        <taxon>Dracunculoidea</taxon>
        <taxon>Dracunculidae</taxon>
        <taxon>Dracunculus</taxon>
    </lineage>
</organism>
<keyword evidence="2" id="KW-0479">Metal-binding</keyword>
<dbReference type="FunFam" id="3.30.160.60:FF:000059">
    <property type="entry name" value="U1 small nuclear ribonucleoprotein C"/>
    <property type="match status" value="1"/>
</dbReference>
<dbReference type="InterPro" id="IPR000690">
    <property type="entry name" value="Matrin/U1-C_Znf_C2H2"/>
</dbReference>
<evidence type="ECO:0000313" key="12">
    <source>
        <dbReference type="Proteomes" id="UP000274756"/>
    </source>
</evidence>
<comment type="subcellular location">
    <subcellularLocation>
        <location evidence="1">Nucleus</location>
    </subcellularLocation>
</comment>
<gene>
    <name evidence="10" type="ORF">DME_LOCUS3365</name>
</gene>
<dbReference type="PANTHER" id="PTHR31148:SF1">
    <property type="entry name" value="U1 SMALL NUCLEAR RIBONUCLEOPROTEIN C"/>
    <property type="match status" value="1"/>
</dbReference>
<evidence type="ECO:0000256" key="1">
    <source>
        <dbReference type="ARBA" id="ARBA00004123"/>
    </source>
</evidence>
<name>A0A0N4UP79_DRAME</name>
<dbReference type="GO" id="GO:0005685">
    <property type="term" value="C:U1 snRNP"/>
    <property type="evidence" value="ECO:0007669"/>
    <property type="project" value="InterPro"/>
</dbReference>
<dbReference type="GO" id="GO:0008270">
    <property type="term" value="F:zinc ion binding"/>
    <property type="evidence" value="ECO:0007669"/>
    <property type="project" value="UniProtKB-KW"/>
</dbReference>
<keyword evidence="5" id="KW-0694">RNA-binding</keyword>
<evidence type="ECO:0000259" key="9">
    <source>
        <dbReference type="PROSITE" id="PS50171"/>
    </source>
</evidence>
<keyword evidence="6" id="KW-0539">Nucleus</keyword>
<feature type="domain" description="Matrin-type" evidence="9">
    <location>
        <begin position="4"/>
        <end position="36"/>
    </location>
</feature>
<proteinExistence type="predicted"/>
<evidence type="ECO:0000256" key="2">
    <source>
        <dbReference type="ARBA" id="ARBA00022723"/>
    </source>
</evidence>
<dbReference type="PANTHER" id="PTHR31148">
    <property type="entry name" value="U1 SMALL NUCLEAR RIBONUCLEOPROTEIN C"/>
    <property type="match status" value="1"/>
</dbReference>
<dbReference type="OrthoDB" id="76567at2759"/>
<dbReference type="GO" id="GO:0000395">
    <property type="term" value="P:mRNA 5'-splice site recognition"/>
    <property type="evidence" value="ECO:0007669"/>
    <property type="project" value="InterPro"/>
</dbReference>
<evidence type="ECO:0000256" key="8">
    <source>
        <dbReference type="ARBA" id="ARBA00046357"/>
    </source>
</evidence>
<evidence type="ECO:0000313" key="10">
    <source>
        <dbReference type="EMBL" id="VDN53392.1"/>
    </source>
</evidence>
<accession>A0A0N4UP79</accession>
<dbReference type="Proteomes" id="UP000038040">
    <property type="component" value="Unplaced"/>
</dbReference>
<dbReference type="EMBL" id="UYYG01000126">
    <property type="protein sequence ID" value="VDN53392.1"/>
    <property type="molecule type" value="Genomic_DNA"/>
</dbReference>
<evidence type="ECO:0000256" key="6">
    <source>
        <dbReference type="ARBA" id="ARBA00023242"/>
    </source>
</evidence>
<dbReference type="SUPFAM" id="SSF57667">
    <property type="entry name" value="beta-beta-alpha zinc fingers"/>
    <property type="match status" value="1"/>
</dbReference>
<keyword evidence="4" id="KW-0862">Zinc</keyword>
<dbReference type="InterPro" id="IPR003604">
    <property type="entry name" value="Matrin/U1-like-C_Znf_C2H2"/>
</dbReference>
<dbReference type="GO" id="GO:0030627">
    <property type="term" value="F:pre-mRNA 5'-splice site binding"/>
    <property type="evidence" value="ECO:0007669"/>
    <property type="project" value="InterPro"/>
</dbReference>